<dbReference type="PANTHER" id="PTHR11579">
    <property type="entry name" value="PROTEIN-L-ISOASPARTATE O-METHYLTRANSFERASE"/>
    <property type="match status" value="1"/>
</dbReference>
<sequence length="384" mass="41744">MTDPNPAPDWRSLAQSMVRAIKQEGYLHSPALERAFLEIPRHAFVPEFFRLKQNAAGVTTIDGVVDATDPAWLHTVYTNEALITQVKPIAGQPGATAFTCSSSAPALMADMIEELEIEPGMHVLEIGTGTGYNAAILCHLLGDQAVTTIDIDPQLTARARERLAALGWHPSFQAADDTYDRILATHAIAQVPYEWIRWGKAGGVVLADLRAPDNNTIGAWLELVIDPDGRSATGSLMDPRGYFMSARQVPDFASAGEPVPELTDAQHQRRAEQTASRRTTLAAKVLDDPDFRLYLWCTTPEITFARMPDGAASLSGPRAESWAHVADGNVHHGGEQDLWAVTEQAYGTWSRAGRPAKETWTVTVDSQGRSTVSLPGEDDSVRPG</sequence>
<dbReference type="Gene3D" id="3.40.50.150">
    <property type="entry name" value="Vaccinia Virus protein VP39"/>
    <property type="match status" value="1"/>
</dbReference>
<dbReference type="GO" id="GO:0032259">
    <property type="term" value="P:methylation"/>
    <property type="evidence" value="ECO:0007669"/>
    <property type="project" value="UniProtKB-KW"/>
</dbReference>
<evidence type="ECO:0000256" key="6">
    <source>
        <dbReference type="ARBA" id="ARBA00022603"/>
    </source>
</evidence>
<organism evidence="13 14">
    <name type="scientific">Kribbella hippodromi</name>
    <dbReference type="NCBI Taxonomy" id="434347"/>
    <lineage>
        <taxon>Bacteria</taxon>
        <taxon>Bacillati</taxon>
        <taxon>Actinomycetota</taxon>
        <taxon>Actinomycetes</taxon>
        <taxon>Propionibacteriales</taxon>
        <taxon>Kribbellaceae</taxon>
        <taxon>Kribbella</taxon>
    </lineage>
</organism>
<evidence type="ECO:0000256" key="12">
    <source>
        <dbReference type="SAM" id="MobiDB-lite"/>
    </source>
</evidence>
<protein>
    <recommendedName>
        <fullName evidence="4">Protein-L-isoaspartate O-methyltransferase</fullName>
        <ecNumber evidence="3">2.1.1.77</ecNumber>
    </recommendedName>
    <alternativeName>
        <fullName evidence="11">L-isoaspartyl protein carboxyl methyltransferase</fullName>
    </alternativeName>
    <alternativeName>
        <fullName evidence="9">Protein L-isoaspartyl methyltransferase</fullName>
    </alternativeName>
    <alternativeName>
        <fullName evidence="10">Protein-beta-aspartate methyltransferase</fullName>
    </alternativeName>
</protein>
<evidence type="ECO:0000256" key="1">
    <source>
        <dbReference type="ARBA" id="ARBA00004496"/>
    </source>
</evidence>
<proteinExistence type="inferred from homology"/>
<evidence type="ECO:0000256" key="4">
    <source>
        <dbReference type="ARBA" id="ARBA00013346"/>
    </source>
</evidence>
<evidence type="ECO:0000313" key="13">
    <source>
        <dbReference type="EMBL" id="GAA1590517.1"/>
    </source>
</evidence>
<evidence type="ECO:0000256" key="2">
    <source>
        <dbReference type="ARBA" id="ARBA00005369"/>
    </source>
</evidence>
<dbReference type="SUPFAM" id="SSF53335">
    <property type="entry name" value="S-adenosyl-L-methionine-dependent methyltransferases"/>
    <property type="match status" value="1"/>
</dbReference>
<accession>A0ABN2E004</accession>
<evidence type="ECO:0000256" key="9">
    <source>
        <dbReference type="ARBA" id="ARBA00030757"/>
    </source>
</evidence>
<feature type="compositionally biased region" description="Polar residues" evidence="12">
    <location>
        <begin position="361"/>
        <end position="373"/>
    </location>
</feature>
<dbReference type="GO" id="GO:0008168">
    <property type="term" value="F:methyltransferase activity"/>
    <property type="evidence" value="ECO:0007669"/>
    <property type="project" value="UniProtKB-KW"/>
</dbReference>
<evidence type="ECO:0000256" key="8">
    <source>
        <dbReference type="ARBA" id="ARBA00022691"/>
    </source>
</evidence>
<evidence type="ECO:0000313" key="14">
    <source>
        <dbReference type="Proteomes" id="UP001501705"/>
    </source>
</evidence>
<keyword evidence="8" id="KW-0949">S-adenosyl-L-methionine</keyword>
<reference evidence="13 14" key="1">
    <citation type="journal article" date="2019" name="Int. J. Syst. Evol. Microbiol.">
        <title>The Global Catalogue of Microorganisms (GCM) 10K type strain sequencing project: providing services to taxonomists for standard genome sequencing and annotation.</title>
        <authorList>
            <consortium name="The Broad Institute Genomics Platform"/>
            <consortium name="The Broad Institute Genome Sequencing Center for Infectious Disease"/>
            <person name="Wu L."/>
            <person name="Ma J."/>
        </authorList>
    </citation>
    <scope>NUCLEOTIDE SEQUENCE [LARGE SCALE GENOMIC DNA]</scope>
    <source>
        <strain evidence="13 14">JCM 15572</strain>
    </source>
</reference>
<keyword evidence="14" id="KW-1185">Reference proteome</keyword>
<keyword evidence="7" id="KW-0808">Transferase</keyword>
<feature type="region of interest" description="Disordered" evidence="12">
    <location>
        <begin position="361"/>
        <end position="384"/>
    </location>
</feature>
<dbReference type="EC" id="2.1.1.77" evidence="3"/>
<dbReference type="EMBL" id="BAAAPH010000019">
    <property type="protein sequence ID" value="GAA1590517.1"/>
    <property type="molecule type" value="Genomic_DNA"/>
</dbReference>
<evidence type="ECO:0000256" key="3">
    <source>
        <dbReference type="ARBA" id="ARBA00011890"/>
    </source>
</evidence>
<dbReference type="PANTHER" id="PTHR11579:SF0">
    <property type="entry name" value="PROTEIN-L-ISOASPARTATE(D-ASPARTATE) O-METHYLTRANSFERASE"/>
    <property type="match status" value="1"/>
</dbReference>
<evidence type="ECO:0000256" key="11">
    <source>
        <dbReference type="ARBA" id="ARBA00031350"/>
    </source>
</evidence>
<dbReference type="Proteomes" id="UP001501705">
    <property type="component" value="Unassembled WGS sequence"/>
</dbReference>
<evidence type="ECO:0000256" key="5">
    <source>
        <dbReference type="ARBA" id="ARBA00022490"/>
    </source>
</evidence>
<comment type="subcellular location">
    <subcellularLocation>
        <location evidence="1">Cytoplasm</location>
    </subcellularLocation>
</comment>
<comment type="caution">
    <text evidence="13">The sequence shown here is derived from an EMBL/GenBank/DDBJ whole genome shotgun (WGS) entry which is preliminary data.</text>
</comment>
<evidence type="ECO:0000256" key="10">
    <source>
        <dbReference type="ARBA" id="ARBA00031323"/>
    </source>
</evidence>
<name>A0ABN2E004_9ACTN</name>
<dbReference type="Pfam" id="PF01135">
    <property type="entry name" value="PCMT"/>
    <property type="match status" value="1"/>
</dbReference>
<dbReference type="InterPro" id="IPR000682">
    <property type="entry name" value="PCMT"/>
</dbReference>
<dbReference type="CDD" id="cd02440">
    <property type="entry name" value="AdoMet_MTases"/>
    <property type="match status" value="1"/>
</dbReference>
<keyword evidence="5" id="KW-0963">Cytoplasm</keyword>
<keyword evidence="6 13" id="KW-0489">Methyltransferase</keyword>
<comment type="similarity">
    <text evidence="2">Belongs to the methyltransferase superfamily. L-isoaspartyl/D-aspartyl protein methyltransferase family.</text>
</comment>
<evidence type="ECO:0000256" key="7">
    <source>
        <dbReference type="ARBA" id="ARBA00022679"/>
    </source>
</evidence>
<dbReference type="InterPro" id="IPR029063">
    <property type="entry name" value="SAM-dependent_MTases_sf"/>
</dbReference>
<dbReference type="RefSeq" id="WP_344237497.1">
    <property type="nucleotide sequence ID" value="NZ_BAAAPH010000019.1"/>
</dbReference>
<gene>
    <name evidence="13" type="ORF">GCM10009804_53350</name>
</gene>